<proteinExistence type="predicted"/>
<dbReference type="eggNOG" id="ENOG5031VK0">
    <property type="taxonomic scope" value="Bacteria"/>
</dbReference>
<reference evidence="1 2" key="1">
    <citation type="journal article" date="2014" name="Genome Announc.">
        <title>Draft Genome Sequence of the Antitrypanosomally Active Sponge-Associated Bacterium Actinokineospora sp. Strain EG49.</title>
        <authorList>
            <person name="Harjes J."/>
            <person name="Ryu T."/>
            <person name="Abdelmohsen U.R."/>
            <person name="Moitinho-Silva L."/>
            <person name="Horn H."/>
            <person name="Ravasi T."/>
            <person name="Hentschel U."/>
        </authorList>
    </citation>
    <scope>NUCLEOTIDE SEQUENCE [LARGE SCALE GENOMIC DNA]</scope>
    <source>
        <strain evidence="1 2">EG49</strain>
    </source>
</reference>
<accession>W7IZD0</accession>
<gene>
    <name evidence="1" type="ORF">UO65_5280</name>
</gene>
<evidence type="ECO:0000313" key="1">
    <source>
        <dbReference type="EMBL" id="EWC59419.1"/>
    </source>
</evidence>
<evidence type="ECO:0000313" key="2">
    <source>
        <dbReference type="Proteomes" id="UP000019277"/>
    </source>
</evidence>
<organism evidence="1 2">
    <name type="scientific">Actinokineospora spheciospongiae</name>
    <dbReference type="NCBI Taxonomy" id="909613"/>
    <lineage>
        <taxon>Bacteria</taxon>
        <taxon>Bacillati</taxon>
        <taxon>Actinomycetota</taxon>
        <taxon>Actinomycetes</taxon>
        <taxon>Pseudonocardiales</taxon>
        <taxon>Pseudonocardiaceae</taxon>
        <taxon>Actinokineospora</taxon>
    </lineage>
</organism>
<dbReference type="AlphaFoldDB" id="W7IZD0"/>
<name>W7IZD0_9PSEU</name>
<dbReference type="STRING" id="909613.UO65_5280"/>
<comment type="caution">
    <text evidence="1">The sequence shown here is derived from an EMBL/GenBank/DDBJ whole genome shotgun (WGS) entry which is preliminary data.</text>
</comment>
<dbReference type="Proteomes" id="UP000019277">
    <property type="component" value="Unassembled WGS sequence"/>
</dbReference>
<keyword evidence="2" id="KW-1185">Reference proteome</keyword>
<protein>
    <submittedName>
        <fullName evidence="1">Uncharacterized protein</fullName>
    </submittedName>
</protein>
<dbReference type="EMBL" id="AYXG01000205">
    <property type="protein sequence ID" value="EWC59419.1"/>
    <property type="molecule type" value="Genomic_DNA"/>
</dbReference>
<sequence length="219" mass="21978">MLCALVVAAALGGAALLRDRAAGHPAADTTSSPPVEPTPADAIGPDGCRPGEACQVLGRAAIGSTYLDLIGDPGGVSGRVRIGGPTTSQVIEVTVTESQVTLGPDSLVCRAAGISACLVRGGGERGVVGQVIVGRSGKWSPVNKAFFSAAGSLSLGDVNGDGTPEVLAVQCDRACPRVFVQVLTLAGDEQGCTRTYARPEQLPGYPAVEVTASALRACP</sequence>